<protein>
    <submittedName>
        <fullName evidence="2">Uncharacterized protein</fullName>
    </submittedName>
</protein>
<dbReference type="AlphaFoldDB" id="A0AAD6ZJ75"/>
<evidence type="ECO:0000313" key="2">
    <source>
        <dbReference type="EMBL" id="KAJ7325483.1"/>
    </source>
</evidence>
<reference evidence="2" key="1">
    <citation type="submission" date="2023-03" db="EMBL/GenBank/DDBJ databases">
        <title>Massive genome expansion in bonnet fungi (Mycena s.s.) driven by repeated elements and novel gene families across ecological guilds.</title>
        <authorList>
            <consortium name="Lawrence Berkeley National Laboratory"/>
            <person name="Harder C.B."/>
            <person name="Miyauchi S."/>
            <person name="Viragh M."/>
            <person name="Kuo A."/>
            <person name="Thoen E."/>
            <person name="Andreopoulos B."/>
            <person name="Lu D."/>
            <person name="Skrede I."/>
            <person name="Drula E."/>
            <person name="Henrissat B."/>
            <person name="Morin E."/>
            <person name="Kohler A."/>
            <person name="Barry K."/>
            <person name="LaButti K."/>
            <person name="Morin E."/>
            <person name="Salamov A."/>
            <person name="Lipzen A."/>
            <person name="Mereny Z."/>
            <person name="Hegedus B."/>
            <person name="Baldrian P."/>
            <person name="Stursova M."/>
            <person name="Weitz H."/>
            <person name="Taylor A."/>
            <person name="Grigoriev I.V."/>
            <person name="Nagy L.G."/>
            <person name="Martin F."/>
            <person name="Kauserud H."/>
        </authorList>
    </citation>
    <scope>NUCLEOTIDE SEQUENCE</scope>
    <source>
        <strain evidence="2">CBHHK002</strain>
    </source>
</reference>
<dbReference type="EMBL" id="JARIHO010000044">
    <property type="protein sequence ID" value="KAJ7325483.1"/>
    <property type="molecule type" value="Genomic_DNA"/>
</dbReference>
<sequence>MTSFPNTASGTENSVPVATSPNADANTVAALQTMINAMATLSQASQAQPLPSQTAPAPAFTEVAPAVPTPTPAQVPAGFRTRGPWISGSLFIVIPPEHLMPIPEAPIDNEDDLPAWYCITKGKYVGITLSNPLALAAVVGVSGSRMKAYKTQVLALEAFNEMLDYHMVAVVA</sequence>
<comment type="caution">
    <text evidence="2">The sequence shown here is derived from an EMBL/GenBank/DDBJ whole genome shotgun (WGS) entry which is preliminary data.</text>
</comment>
<feature type="region of interest" description="Disordered" evidence="1">
    <location>
        <begin position="1"/>
        <end position="20"/>
    </location>
</feature>
<accession>A0AAD6ZJ75</accession>
<dbReference type="Proteomes" id="UP001218218">
    <property type="component" value="Unassembled WGS sequence"/>
</dbReference>
<gene>
    <name evidence="2" type="ORF">DFH08DRAFT_344180</name>
</gene>
<keyword evidence="3" id="KW-1185">Reference proteome</keyword>
<evidence type="ECO:0000313" key="3">
    <source>
        <dbReference type="Proteomes" id="UP001218218"/>
    </source>
</evidence>
<name>A0AAD6ZJ75_9AGAR</name>
<evidence type="ECO:0000256" key="1">
    <source>
        <dbReference type="SAM" id="MobiDB-lite"/>
    </source>
</evidence>
<proteinExistence type="predicted"/>
<organism evidence="2 3">
    <name type="scientific">Mycena albidolilacea</name>
    <dbReference type="NCBI Taxonomy" id="1033008"/>
    <lineage>
        <taxon>Eukaryota</taxon>
        <taxon>Fungi</taxon>
        <taxon>Dikarya</taxon>
        <taxon>Basidiomycota</taxon>
        <taxon>Agaricomycotina</taxon>
        <taxon>Agaricomycetes</taxon>
        <taxon>Agaricomycetidae</taxon>
        <taxon>Agaricales</taxon>
        <taxon>Marasmiineae</taxon>
        <taxon>Mycenaceae</taxon>
        <taxon>Mycena</taxon>
    </lineage>
</organism>